<evidence type="ECO:0000313" key="3">
    <source>
        <dbReference type="EMBL" id="MBB4106391.1"/>
    </source>
</evidence>
<dbReference type="EMBL" id="BMHZ01000002">
    <property type="protein sequence ID" value="GGH01371.1"/>
    <property type="molecule type" value="Genomic_DNA"/>
</dbReference>
<organism evidence="3 4">
    <name type="scientific">Pedobacter zeae</name>
    <dbReference type="NCBI Taxonomy" id="1737356"/>
    <lineage>
        <taxon>Bacteria</taxon>
        <taxon>Pseudomonadati</taxon>
        <taxon>Bacteroidota</taxon>
        <taxon>Sphingobacteriia</taxon>
        <taxon>Sphingobacteriales</taxon>
        <taxon>Sphingobacteriaceae</taxon>
        <taxon>Pedobacter</taxon>
    </lineage>
</organism>
<feature type="transmembrane region" description="Helical" evidence="1">
    <location>
        <begin position="124"/>
        <end position="143"/>
    </location>
</feature>
<evidence type="ECO:0000256" key="1">
    <source>
        <dbReference type="SAM" id="Phobius"/>
    </source>
</evidence>
<reference evidence="3 4" key="3">
    <citation type="submission" date="2020-08" db="EMBL/GenBank/DDBJ databases">
        <title>Genomic Encyclopedia of Type Strains, Phase IV (KMG-IV): sequencing the most valuable type-strain genomes for metagenomic binning, comparative biology and taxonomic classification.</title>
        <authorList>
            <person name="Goeker M."/>
        </authorList>
    </citation>
    <scope>NUCLEOTIDE SEQUENCE [LARGE SCALE GENOMIC DNA]</scope>
    <source>
        <strain evidence="3 4">DSM 100774</strain>
    </source>
</reference>
<evidence type="ECO:0000313" key="4">
    <source>
        <dbReference type="Proteomes" id="UP000532273"/>
    </source>
</evidence>
<feature type="transmembrane region" description="Helical" evidence="1">
    <location>
        <begin position="70"/>
        <end position="88"/>
    </location>
</feature>
<keyword evidence="1" id="KW-0812">Transmembrane</keyword>
<dbReference type="Proteomes" id="UP000642938">
    <property type="component" value="Unassembled WGS sequence"/>
</dbReference>
<feature type="transmembrane region" description="Helical" evidence="1">
    <location>
        <begin position="45"/>
        <end position="64"/>
    </location>
</feature>
<comment type="caution">
    <text evidence="3">The sequence shown here is derived from an EMBL/GenBank/DDBJ whole genome shotgun (WGS) entry which is preliminary data.</text>
</comment>
<gene>
    <name evidence="2" type="ORF">GCM10007422_15160</name>
    <name evidence="3" type="ORF">GGQ60_000351</name>
</gene>
<dbReference type="RefSeq" id="WP_183759665.1">
    <property type="nucleotide sequence ID" value="NZ_BMHZ01000002.1"/>
</dbReference>
<dbReference type="AlphaFoldDB" id="A0A7W6K725"/>
<sequence>MNFDDIKNEWNAESSEGNNISTDMLKIKQANTPIDKIRAKMKHEFYYQLFFLLLMVFIPFLAGFSTAIKQVYLITYATTCGFTAYYFFKFYTFYKNSYDMSMDTRKNILWFYYEMKLNVELYKALTYIIAFIAVGFMSAYLFIEKASVFAKILTNLSPVFLILNCFITILIIGVITELWAWFYYGRYLKQVKKVVDELDYE</sequence>
<evidence type="ECO:0000313" key="2">
    <source>
        <dbReference type="EMBL" id="GGH01371.1"/>
    </source>
</evidence>
<accession>A0A7W6K725</accession>
<dbReference type="EMBL" id="JACIEF010000001">
    <property type="protein sequence ID" value="MBB4106391.1"/>
    <property type="molecule type" value="Genomic_DNA"/>
</dbReference>
<keyword evidence="5" id="KW-1185">Reference proteome</keyword>
<reference evidence="2" key="1">
    <citation type="journal article" date="2014" name="Int. J. Syst. Evol. Microbiol.">
        <title>Complete genome of a new Firmicutes species belonging to the dominant human colonic microbiota ('Ruminococcus bicirculans') reveals two chromosomes and a selective capacity to utilize plant glucans.</title>
        <authorList>
            <consortium name="NISC Comparative Sequencing Program"/>
            <person name="Wegmann U."/>
            <person name="Louis P."/>
            <person name="Goesmann A."/>
            <person name="Henrissat B."/>
            <person name="Duncan S.H."/>
            <person name="Flint H.J."/>
        </authorList>
    </citation>
    <scope>NUCLEOTIDE SEQUENCE</scope>
    <source>
        <strain evidence="2">CGMCC 1.15287</strain>
    </source>
</reference>
<proteinExistence type="predicted"/>
<evidence type="ECO:0000313" key="5">
    <source>
        <dbReference type="Proteomes" id="UP000642938"/>
    </source>
</evidence>
<dbReference type="Proteomes" id="UP000532273">
    <property type="component" value="Unassembled WGS sequence"/>
</dbReference>
<keyword evidence="1" id="KW-1133">Transmembrane helix</keyword>
<feature type="transmembrane region" description="Helical" evidence="1">
    <location>
        <begin position="159"/>
        <end position="184"/>
    </location>
</feature>
<reference evidence="2" key="4">
    <citation type="submission" date="2024-05" db="EMBL/GenBank/DDBJ databases">
        <authorList>
            <person name="Sun Q."/>
            <person name="Zhou Y."/>
        </authorList>
    </citation>
    <scope>NUCLEOTIDE SEQUENCE</scope>
    <source>
        <strain evidence="2">CGMCC 1.15287</strain>
    </source>
</reference>
<name>A0A7W6K725_9SPHI</name>
<reference evidence="5" key="2">
    <citation type="journal article" date="2019" name="Int. J. Syst. Evol. Microbiol.">
        <title>The Global Catalogue of Microorganisms (GCM) 10K type strain sequencing project: providing services to taxonomists for standard genome sequencing and annotation.</title>
        <authorList>
            <consortium name="The Broad Institute Genomics Platform"/>
            <consortium name="The Broad Institute Genome Sequencing Center for Infectious Disease"/>
            <person name="Wu L."/>
            <person name="Ma J."/>
        </authorList>
    </citation>
    <scope>NUCLEOTIDE SEQUENCE [LARGE SCALE GENOMIC DNA]</scope>
    <source>
        <strain evidence="5">CGMCC 1.15287</strain>
    </source>
</reference>
<protein>
    <submittedName>
        <fullName evidence="3">Ca2+/Na+ antiporter</fullName>
    </submittedName>
</protein>
<keyword evidence="1" id="KW-0472">Membrane</keyword>